<dbReference type="RefSeq" id="WP_231742214.1">
    <property type="nucleotide sequence ID" value="NZ_CP151726.1"/>
</dbReference>
<sequence>MLQIADNASEFSEMVVPTHTSSQQARFLHTGALQSLIDLLRRKGYDVIGPTIQQNAIVLRRIDQVEELPAGWTDNQSPAVYQITYTAEQSTADSQDASPPPRRFHFNVGPDSWKRYLFPPTASIGGASLDDDGWHFQQAEFEPPQYAFLGVRACDLAAIAIQDRVFDQGQYVDPMYHQIRQLALIIAVNCSKSSSTCFCSSMGTGPQCTGGFDLVMTELETGYVIEAGSEQGAAILAELPTTLASDDILRQANLQTETTAASITKHFDADGIRETLMGALDHPAWQSVAEKCLSCTNCTMVCPTCFCSSVEEVSDLHETNVQRVRKWDSCFDIAMSRMSSETARPDIRSRYRQWLTHKLATWHDQFGTSGCTGCGRCITWCPVGIDLTESANAIRNT</sequence>
<evidence type="ECO:0000256" key="3">
    <source>
        <dbReference type="ARBA" id="ARBA00023014"/>
    </source>
</evidence>
<dbReference type="InterPro" id="IPR017896">
    <property type="entry name" value="4Fe4S_Fe-S-bd"/>
</dbReference>
<name>A0A5C6AQ02_9BACT</name>
<evidence type="ECO:0000256" key="2">
    <source>
        <dbReference type="ARBA" id="ARBA00023004"/>
    </source>
</evidence>
<dbReference type="AlphaFoldDB" id="A0A5C6AQ02"/>
<dbReference type="Pfam" id="PF17179">
    <property type="entry name" value="Fer4_22"/>
    <property type="match status" value="1"/>
</dbReference>
<dbReference type="Proteomes" id="UP000320176">
    <property type="component" value="Unassembled WGS sequence"/>
</dbReference>
<evidence type="ECO:0000256" key="1">
    <source>
        <dbReference type="ARBA" id="ARBA00022723"/>
    </source>
</evidence>
<dbReference type="PANTHER" id="PTHR40447">
    <property type="entry name" value="ANAEROBIC SULFITE REDUCTASE SUBUNIT A"/>
    <property type="match status" value="1"/>
</dbReference>
<keyword evidence="1" id="KW-0479">Metal-binding</keyword>
<dbReference type="GO" id="GO:0046872">
    <property type="term" value="F:metal ion binding"/>
    <property type="evidence" value="ECO:0007669"/>
    <property type="project" value="UniProtKB-KW"/>
</dbReference>
<dbReference type="PANTHER" id="PTHR40447:SF1">
    <property type="entry name" value="ANAEROBIC SULFITE REDUCTASE SUBUNIT A"/>
    <property type="match status" value="1"/>
</dbReference>
<dbReference type="PROSITE" id="PS00198">
    <property type="entry name" value="4FE4S_FER_1"/>
    <property type="match status" value="1"/>
</dbReference>
<organism evidence="5 6">
    <name type="scientific">Stieleria varia</name>
    <dbReference type="NCBI Taxonomy" id="2528005"/>
    <lineage>
        <taxon>Bacteria</taxon>
        <taxon>Pseudomonadati</taxon>
        <taxon>Planctomycetota</taxon>
        <taxon>Planctomycetia</taxon>
        <taxon>Pirellulales</taxon>
        <taxon>Pirellulaceae</taxon>
        <taxon>Stieleria</taxon>
    </lineage>
</organism>
<gene>
    <name evidence="5" type="primary">asrA</name>
    <name evidence="5" type="ORF">Pla52n_46830</name>
</gene>
<accession>A0A5C6AQ02</accession>
<keyword evidence="2" id="KW-0408">Iron</keyword>
<dbReference type="PROSITE" id="PS51379">
    <property type="entry name" value="4FE4S_FER_2"/>
    <property type="match status" value="2"/>
</dbReference>
<dbReference type="EMBL" id="SJPN01000005">
    <property type="protein sequence ID" value="TWU01309.1"/>
    <property type="molecule type" value="Genomic_DNA"/>
</dbReference>
<feature type="domain" description="4Fe-4S ferredoxin-type" evidence="4">
    <location>
        <begin position="362"/>
        <end position="390"/>
    </location>
</feature>
<keyword evidence="6" id="KW-1185">Reference proteome</keyword>
<dbReference type="GO" id="GO:0051536">
    <property type="term" value="F:iron-sulfur cluster binding"/>
    <property type="evidence" value="ECO:0007669"/>
    <property type="project" value="UniProtKB-KW"/>
</dbReference>
<evidence type="ECO:0000313" key="5">
    <source>
        <dbReference type="EMBL" id="TWU01309.1"/>
    </source>
</evidence>
<dbReference type="InterPro" id="IPR009051">
    <property type="entry name" value="Helical_ferredxn"/>
</dbReference>
<protein>
    <submittedName>
        <fullName evidence="5">Anaerobic sulfite reductase subunit A</fullName>
    </submittedName>
</protein>
<evidence type="ECO:0000259" key="4">
    <source>
        <dbReference type="PROSITE" id="PS51379"/>
    </source>
</evidence>
<feature type="domain" description="4Fe-4S ferredoxin-type" evidence="4">
    <location>
        <begin position="283"/>
        <end position="313"/>
    </location>
</feature>
<reference evidence="5 6" key="1">
    <citation type="submission" date="2019-02" db="EMBL/GenBank/DDBJ databases">
        <title>Deep-cultivation of Planctomycetes and their phenomic and genomic characterization uncovers novel biology.</title>
        <authorList>
            <person name="Wiegand S."/>
            <person name="Jogler M."/>
            <person name="Boedeker C."/>
            <person name="Pinto D."/>
            <person name="Vollmers J."/>
            <person name="Rivas-Marin E."/>
            <person name="Kohn T."/>
            <person name="Peeters S.H."/>
            <person name="Heuer A."/>
            <person name="Rast P."/>
            <person name="Oberbeckmann S."/>
            <person name="Bunk B."/>
            <person name="Jeske O."/>
            <person name="Meyerdierks A."/>
            <person name="Storesund J.E."/>
            <person name="Kallscheuer N."/>
            <person name="Luecker S."/>
            <person name="Lage O.M."/>
            <person name="Pohl T."/>
            <person name="Merkel B.J."/>
            <person name="Hornburger P."/>
            <person name="Mueller R.-W."/>
            <person name="Bruemmer F."/>
            <person name="Labrenz M."/>
            <person name="Spormann A.M."/>
            <person name="Op Den Camp H."/>
            <person name="Overmann J."/>
            <person name="Amann R."/>
            <person name="Jetten M.S.M."/>
            <person name="Mascher T."/>
            <person name="Medema M.H."/>
            <person name="Devos D.P."/>
            <person name="Kaster A.-K."/>
            <person name="Ovreas L."/>
            <person name="Rohde M."/>
            <person name="Galperin M.Y."/>
            <person name="Jogler C."/>
        </authorList>
    </citation>
    <scope>NUCLEOTIDE SEQUENCE [LARGE SCALE GENOMIC DNA]</scope>
    <source>
        <strain evidence="5 6">Pla52n</strain>
    </source>
</reference>
<proteinExistence type="predicted"/>
<dbReference type="SUPFAM" id="SSF46548">
    <property type="entry name" value="alpha-helical ferredoxin"/>
    <property type="match status" value="1"/>
</dbReference>
<evidence type="ECO:0000313" key="6">
    <source>
        <dbReference type="Proteomes" id="UP000320176"/>
    </source>
</evidence>
<comment type="caution">
    <text evidence="5">The sequence shown here is derived from an EMBL/GenBank/DDBJ whole genome shotgun (WGS) entry which is preliminary data.</text>
</comment>
<keyword evidence="3" id="KW-0411">Iron-sulfur</keyword>
<dbReference type="Gene3D" id="1.10.1060.10">
    <property type="entry name" value="Alpha-helical ferredoxin"/>
    <property type="match status" value="1"/>
</dbReference>
<dbReference type="InterPro" id="IPR017900">
    <property type="entry name" value="4Fe4S_Fe_S_CS"/>
</dbReference>